<dbReference type="GO" id="GO:0050660">
    <property type="term" value="F:flavin adenine dinucleotide binding"/>
    <property type="evidence" value="ECO:0007669"/>
    <property type="project" value="InterPro"/>
</dbReference>
<organism evidence="5 6">
    <name type="scientific">Exophiala mesophila</name>
    <name type="common">Black yeast-like fungus</name>
    <dbReference type="NCBI Taxonomy" id="212818"/>
    <lineage>
        <taxon>Eukaryota</taxon>
        <taxon>Fungi</taxon>
        <taxon>Dikarya</taxon>
        <taxon>Ascomycota</taxon>
        <taxon>Pezizomycotina</taxon>
        <taxon>Eurotiomycetes</taxon>
        <taxon>Chaetothyriomycetidae</taxon>
        <taxon>Chaetothyriales</taxon>
        <taxon>Herpotrichiellaceae</taxon>
        <taxon>Exophiala</taxon>
    </lineage>
</organism>
<dbReference type="VEuPathDB" id="FungiDB:PV10_01964"/>
<dbReference type="InterPro" id="IPR050346">
    <property type="entry name" value="FMO-like"/>
</dbReference>
<comment type="caution">
    <text evidence="5">The sequence shown here is derived from an EMBL/GenBank/DDBJ whole genome shotgun (WGS) entry which is preliminary data.</text>
</comment>
<gene>
    <name evidence="5" type="ORF">B0A52_03495</name>
</gene>
<dbReference type="EMBL" id="NAJM01000019">
    <property type="protein sequence ID" value="RVX71129.1"/>
    <property type="molecule type" value="Genomic_DNA"/>
</dbReference>
<sequence>MPEIDLVVVGAGQTGLVAAYTWLTLNPDSHVILLESDSCVGGVWSRNRVYPTMMTQTPVGMLEFSFLPLPKPRDTYYGLFSGEHVTAYLENFAQTTYFGGTSLQSRIHFDSPVTSISQEQQVWSVTTSHGSQYKCRKLIMATGPTSLPNKPAFFDESCSIPLLHSRDLQKNHPFLSSSTVHQVAVVGGSKSAFDTVYYLIKSGKQVHWLIRPDGQGPGLLATPDGGGLYQNSHEIISTKFIAKMSPCIFEPADGWLRFYHHSYIGAWFRKGLWWMVNWMWQATAGYNQSPNKAHLKPDLPAYWASDNIGVQNTADLWSVVSKATIARDQVVKIHDGLVVLSSGNKLKVDAIVACTGYDVSYPMFSQHDSIELGLPLPPGAENMEDTRLWEEKIAAADEKVLRRYPDLALQKNLPVVKPRNSPNHLYRGMVPVVGKLPTIAFLGQVGSTQAFTVSEIQSLWAVAYLMGKLQLPPTSIMEDDVALRIAWRRRRYLGDGHYIVYDQIAVGDKYIPPSVAPAMMTLLQYQSMLIRDLGLVDTRKGGGWKEVVQPYHPGDYRGLIQEWQASGGAPGVLGPRGPSGA</sequence>
<dbReference type="Pfam" id="PF00743">
    <property type="entry name" value="FMO-like"/>
    <property type="match status" value="1"/>
</dbReference>
<evidence type="ECO:0000256" key="4">
    <source>
        <dbReference type="ARBA" id="ARBA00023002"/>
    </source>
</evidence>
<dbReference type="InterPro" id="IPR020946">
    <property type="entry name" value="Flavin_mOase-like"/>
</dbReference>
<protein>
    <submittedName>
        <fullName evidence="5">Uncharacterized protein</fullName>
    </submittedName>
</protein>
<evidence type="ECO:0000313" key="6">
    <source>
        <dbReference type="Proteomes" id="UP000288859"/>
    </source>
</evidence>
<evidence type="ECO:0000256" key="1">
    <source>
        <dbReference type="ARBA" id="ARBA00009183"/>
    </source>
</evidence>
<keyword evidence="4" id="KW-0560">Oxidoreductase</keyword>
<comment type="similarity">
    <text evidence="1">Belongs to the FMO family.</text>
</comment>
<dbReference type="Gene3D" id="3.50.50.60">
    <property type="entry name" value="FAD/NAD(P)-binding domain"/>
    <property type="match status" value="2"/>
</dbReference>
<dbReference type="GO" id="GO:0050661">
    <property type="term" value="F:NADP binding"/>
    <property type="evidence" value="ECO:0007669"/>
    <property type="project" value="InterPro"/>
</dbReference>
<accession>A0A438N5T9</accession>
<reference evidence="5 6" key="1">
    <citation type="submission" date="2017-03" db="EMBL/GenBank/DDBJ databases">
        <title>Genomes of endolithic fungi from Antarctica.</title>
        <authorList>
            <person name="Coleine C."/>
            <person name="Masonjones S."/>
            <person name="Stajich J.E."/>
        </authorList>
    </citation>
    <scope>NUCLEOTIDE SEQUENCE [LARGE SCALE GENOMIC DNA]</scope>
    <source>
        <strain evidence="5 6">CCFEE 6314</strain>
    </source>
</reference>
<evidence type="ECO:0000313" key="5">
    <source>
        <dbReference type="EMBL" id="RVX71129.1"/>
    </source>
</evidence>
<proteinExistence type="inferred from homology"/>
<keyword evidence="3" id="KW-0274">FAD</keyword>
<evidence type="ECO:0000256" key="3">
    <source>
        <dbReference type="ARBA" id="ARBA00022827"/>
    </source>
</evidence>
<dbReference type="AlphaFoldDB" id="A0A438N5T9"/>
<keyword evidence="2" id="KW-0285">Flavoprotein</keyword>
<dbReference type="SUPFAM" id="SSF51905">
    <property type="entry name" value="FAD/NAD(P)-binding domain"/>
    <property type="match status" value="2"/>
</dbReference>
<evidence type="ECO:0000256" key="2">
    <source>
        <dbReference type="ARBA" id="ARBA00022630"/>
    </source>
</evidence>
<dbReference type="OrthoDB" id="2915840at2759"/>
<dbReference type="Pfam" id="PF13738">
    <property type="entry name" value="Pyr_redox_3"/>
    <property type="match status" value="1"/>
</dbReference>
<dbReference type="GO" id="GO:0004499">
    <property type="term" value="F:N,N-dimethylaniline monooxygenase activity"/>
    <property type="evidence" value="ECO:0007669"/>
    <property type="project" value="InterPro"/>
</dbReference>
<dbReference type="PANTHER" id="PTHR23023">
    <property type="entry name" value="DIMETHYLANILINE MONOOXYGENASE"/>
    <property type="match status" value="1"/>
</dbReference>
<dbReference type="Proteomes" id="UP000288859">
    <property type="component" value="Unassembled WGS sequence"/>
</dbReference>
<dbReference type="InterPro" id="IPR036188">
    <property type="entry name" value="FAD/NAD-bd_sf"/>
</dbReference>
<name>A0A438N5T9_EXOME</name>